<keyword evidence="3" id="KW-1185">Reference proteome</keyword>
<name>A0ABY8HD95_ENSAD</name>
<dbReference type="Proteomes" id="UP001214094">
    <property type="component" value="Chromosome"/>
</dbReference>
<feature type="region of interest" description="Disordered" evidence="1">
    <location>
        <begin position="323"/>
        <end position="351"/>
    </location>
</feature>
<sequence>MAGPMDFLRTNNMALTQLGLGLLSGQNAQQQAALGAQGLAQGINTNKTMQFLAKSYPDLAQAVQSGAMSPGDAWKMAYTQKLEAAKPKNNFMAVGKNLYNAETGQWVTPPAGVGGDDVEAGLNLVYGQDTEGNTVGFQPLKSGGLRRVDVPEGVRLTPGTSSVDLGTSIGIRDNKSGAIIQQVPKDLAGAERQKEIGTAEGKNIAAAPGDLQAGRNAKDIITQLKTDPNRQAGTGWSGWAFNSVPATPGYDYQNKVNQAKSGAFLTAIQQMRGLGALSNAEGDAATKAVTRMDTATSEEAFVEALNDYEKIIDQGIARAQSRLQGGSSAPAATQGARLGGTTGNGVKWSVE</sequence>
<accession>A0ABY8HD95</accession>
<proteinExistence type="predicted"/>
<protein>
    <submittedName>
        <fullName evidence="2">Uncharacterized protein</fullName>
    </submittedName>
</protein>
<evidence type="ECO:0000313" key="2">
    <source>
        <dbReference type="EMBL" id="WFP89813.1"/>
    </source>
</evidence>
<dbReference type="GeneID" id="29518719"/>
<reference evidence="2 3" key="1">
    <citation type="submission" date="2023-03" db="EMBL/GenBank/DDBJ databases">
        <title>Comparative genome and transcriptome analysis combination mining strategies for increasing vitamin B12 production of Ensifer adhaerens strain.</title>
        <authorList>
            <person name="Yongheng L."/>
        </authorList>
    </citation>
    <scope>NUCLEOTIDE SEQUENCE [LARGE SCALE GENOMIC DNA]</scope>
    <source>
        <strain evidence="2 3">Casida A-T305</strain>
    </source>
</reference>
<dbReference type="EMBL" id="CP121308">
    <property type="protein sequence ID" value="WFP89813.1"/>
    <property type="molecule type" value="Genomic_DNA"/>
</dbReference>
<evidence type="ECO:0000313" key="3">
    <source>
        <dbReference type="Proteomes" id="UP001214094"/>
    </source>
</evidence>
<evidence type="ECO:0000256" key="1">
    <source>
        <dbReference type="SAM" id="MobiDB-lite"/>
    </source>
</evidence>
<dbReference type="RefSeq" id="WP_156552991.1">
    <property type="nucleotide sequence ID" value="NZ_CP015880.1"/>
</dbReference>
<organism evidence="2 3">
    <name type="scientific">Ensifer adhaerens</name>
    <name type="common">Sinorhizobium morelense</name>
    <dbReference type="NCBI Taxonomy" id="106592"/>
    <lineage>
        <taxon>Bacteria</taxon>
        <taxon>Pseudomonadati</taxon>
        <taxon>Pseudomonadota</taxon>
        <taxon>Alphaproteobacteria</taxon>
        <taxon>Hyphomicrobiales</taxon>
        <taxon>Rhizobiaceae</taxon>
        <taxon>Sinorhizobium/Ensifer group</taxon>
        <taxon>Ensifer</taxon>
    </lineage>
</organism>
<gene>
    <name evidence="2" type="ORF">P4B07_14765</name>
</gene>